<dbReference type="InterPro" id="IPR001431">
    <property type="entry name" value="Pept_M16_Zn_BS"/>
</dbReference>
<dbReference type="PANTHER" id="PTHR43690:SF18">
    <property type="entry name" value="INSULIN-DEGRADING ENZYME-RELATED"/>
    <property type="match status" value="1"/>
</dbReference>
<dbReference type="OMA" id="RMECLMD"/>
<feature type="domain" description="Coenzyme PQQ synthesis protein F-like C-terminal lobe" evidence="12">
    <location>
        <begin position="822"/>
        <end position="921"/>
    </location>
</feature>
<dbReference type="Proteomes" id="UP000030762">
    <property type="component" value="Unassembled WGS sequence"/>
</dbReference>
<dbReference type="OrthoDB" id="952271at2759"/>
<feature type="domain" description="Peptidase M16 N-terminal" evidence="9">
    <location>
        <begin position="84"/>
        <end position="197"/>
    </location>
</feature>
<gene>
    <name evidence="13" type="ORF">SDRG_15719</name>
</gene>
<evidence type="ECO:0000256" key="8">
    <source>
        <dbReference type="SAM" id="MobiDB-lite"/>
    </source>
</evidence>
<feature type="domain" description="Peptidase M16 C-terminal" evidence="10">
    <location>
        <begin position="238"/>
        <end position="420"/>
    </location>
</feature>
<comment type="similarity">
    <text evidence="1 7">Belongs to the peptidase M16 family.</text>
</comment>
<feature type="domain" description="Peptidase M16 middle/third" evidence="11">
    <location>
        <begin position="426"/>
        <end position="712"/>
    </location>
</feature>
<dbReference type="PANTHER" id="PTHR43690">
    <property type="entry name" value="NARDILYSIN"/>
    <property type="match status" value="1"/>
</dbReference>
<dbReference type="VEuPathDB" id="FungiDB:SDRG_15719"/>
<dbReference type="eggNOG" id="KOG0959">
    <property type="taxonomic scope" value="Eukaryota"/>
</dbReference>
<accession>T0R333</accession>
<evidence type="ECO:0008006" key="15">
    <source>
        <dbReference type="Google" id="ProtNLM"/>
    </source>
</evidence>
<dbReference type="InterPro" id="IPR054734">
    <property type="entry name" value="PqqF-like_C_4"/>
</dbReference>
<evidence type="ECO:0000256" key="3">
    <source>
        <dbReference type="ARBA" id="ARBA00022723"/>
    </source>
</evidence>
<dbReference type="Pfam" id="PF16187">
    <property type="entry name" value="Peptidase_M16_M"/>
    <property type="match status" value="1"/>
</dbReference>
<dbReference type="GeneID" id="19956446"/>
<dbReference type="InParanoid" id="T0R333"/>
<sequence length="1013" mass="112919">MTRSINDTKSPNDPKHYRLFTLPNGLEVLLMQNVPGAGDDGDEVEESEADNGSEKDDEVDVDDVVEKVPLAKDDEKVNDGPAPRKAGACLTVGVGSFAEPEHLPGLAHYLEHMLFMGSEKYPDENEFEAFLSAHGGSSNGGTSTEYTKYIFEVGPKHLAPALDMFAQFFVAPLILAETLDRELLAIESEFARASRSDSVRYEQVLCDLALPSHPFRQFSWGNTKSLKTVPEAKNIDVRAEILAFYRAHYSANLMKLVVCGEESLDELEAYVRGSFSDVPNCDRVGADYAHLSMPFESSALVQMVPLKEAHVLYLHWPLPPLVGHHDLKPAEYVASILGHETEGSILHYLKEKGWVSYLTAGLTETHGYDYGSFGAIFSLVIDLTLDGLAAYEDVVGVVFQFLHMMQNSSLPAWIFEEQKAMAQVSFRFKEDGNAFELCEKYAVLMQDVYRIPSSELLTYEVPKGDFDEARVRSLVLDHLTTDRIRIHLASSTLVPDDTWTEEPWFQVPYKAQPIPGHLLQQWATPSMHPSLRYQVANPFIPRDVSLIDVPEIFEAPRKVLATPSATAYYLPDTVFKSPRAFVMLHFSLPAMARRADAIVLGDVYVRMVQDALNADAYFAHKAHLSYWLRVKSASGFELQIGGFHDKLLELVYVVTKTLATGTSTDGEMLREARFRVLKEDLLRTYKNLHFRPTAKAAYMREQLLEAEAVQLPTLIAELEALTYESVLAVAVMSKALWAGGHVTAFVHGNITQAKAIAMTSTVAGYFSFGNSAPRPPKAIYKLPSDGLVLHEESENSEEVNSVVDVHYQFGNETVATLGMADLLQQIMQVPFFDTLRTKLQLGYEVACSVRVTHGILGFGLKVVSASTPTSAIAAAMDAFVVSFAHTLETMDEATFKGHVRAQIQARVEPDAYLFSTTLRHWHEIPSQRLAFDINAQLVNWLKSPGCSREAVRRQYARWFHKPQLRVVVVGRKSSSTLEGREEPPTDALRSIDDVYAQKARLVCFPERHTIPAA</sequence>
<dbReference type="FunFam" id="3.30.830.10:FF:000005">
    <property type="entry name" value="nardilysin isoform X1"/>
    <property type="match status" value="1"/>
</dbReference>
<proteinExistence type="inferred from homology"/>
<dbReference type="InterPro" id="IPR007863">
    <property type="entry name" value="Peptidase_M16_C"/>
</dbReference>
<evidence type="ECO:0000256" key="2">
    <source>
        <dbReference type="ARBA" id="ARBA00022670"/>
    </source>
</evidence>
<protein>
    <recommendedName>
        <fullName evidence="15">Insulysin</fullName>
    </recommendedName>
</protein>
<dbReference type="GO" id="GO:0006508">
    <property type="term" value="P:proteolysis"/>
    <property type="evidence" value="ECO:0007669"/>
    <property type="project" value="UniProtKB-KW"/>
</dbReference>
<name>T0R333_SAPDV</name>
<dbReference type="AlphaFoldDB" id="T0R333"/>
<dbReference type="Gene3D" id="3.30.830.10">
    <property type="entry name" value="Metalloenzyme, LuxS/M16 peptidase-like"/>
    <property type="match status" value="4"/>
</dbReference>
<dbReference type="Pfam" id="PF22456">
    <property type="entry name" value="PqqF-like_C_4"/>
    <property type="match status" value="1"/>
</dbReference>
<evidence type="ECO:0000259" key="10">
    <source>
        <dbReference type="Pfam" id="PF05193"/>
    </source>
</evidence>
<dbReference type="InterPro" id="IPR032632">
    <property type="entry name" value="Peptidase_M16_M"/>
</dbReference>
<dbReference type="SUPFAM" id="SSF63411">
    <property type="entry name" value="LuxS/MPP-like metallohydrolase"/>
    <property type="match status" value="4"/>
</dbReference>
<feature type="region of interest" description="Disordered" evidence="8">
    <location>
        <begin position="32"/>
        <end position="62"/>
    </location>
</feature>
<evidence type="ECO:0000313" key="14">
    <source>
        <dbReference type="Proteomes" id="UP000030762"/>
    </source>
</evidence>
<feature type="compositionally biased region" description="Acidic residues" evidence="8">
    <location>
        <begin position="39"/>
        <end position="62"/>
    </location>
</feature>
<dbReference type="GO" id="GO:0004222">
    <property type="term" value="F:metalloendopeptidase activity"/>
    <property type="evidence" value="ECO:0007669"/>
    <property type="project" value="InterPro"/>
</dbReference>
<dbReference type="STRING" id="1156394.T0R333"/>
<dbReference type="GO" id="GO:0046872">
    <property type="term" value="F:metal ion binding"/>
    <property type="evidence" value="ECO:0007669"/>
    <property type="project" value="UniProtKB-KW"/>
</dbReference>
<keyword evidence="5" id="KW-0862">Zinc</keyword>
<dbReference type="MEROPS" id="M16.005"/>
<dbReference type="Pfam" id="PF00675">
    <property type="entry name" value="Peptidase_M16"/>
    <property type="match status" value="1"/>
</dbReference>
<dbReference type="InterPro" id="IPR050626">
    <property type="entry name" value="Peptidase_M16"/>
</dbReference>
<evidence type="ECO:0000313" key="13">
    <source>
        <dbReference type="EMBL" id="EQC26438.1"/>
    </source>
</evidence>
<evidence type="ECO:0000259" key="11">
    <source>
        <dbReference type="Pfam" id="PF16187"/>
    </source>
</evidence>
<dbReference type="Pfam" id="PF05193">
    <property type="entry name" value="Peptidase_M16_C"/>
    <property type="match status" value="1"/>
</dbReference>
<keyword evidence="6" id="KW-0482">Metalloprotease</keyword>
<evidence type="ECO:0000256" key="5">
    <source>
        <dbReference type="ARBA" id="ARBA00022833"/>
    </source>
</evidence>
<keyword evidence="2" id="KW-0645">Protease</keyword>
<keyword evidence="3" id="KW-0479">Metal-binding</keyword>
<evidence type="ECO:0000259" key="9">
    <source>
        <dbReference type="Pfam" id="PF00675"/>
    </source>
</evidence>
<evidence type="ECO:0000256" key="1">
    <source>
        <dbReference type="ARBA" id="ARBA00007261"/>
    </source>
</evidence>
<dbReference type="InterPro" id="IPR011765">
    <property type="entry name" value="Pept_M16_N"/>
</dbReference>
<organism evidence="13 14">
    <name type="scientific">Saprolegnia diclina (strain VS20)</name>
    <dbReference type="NCBI Taxonomy" id="1156394"/>
    <lineage>
        <taxon>Eukaryota</taxon>
        <taxon>Sar</taxon>
        <taxon>Stramenopiles</taxon>
        <taxon>Oomycota</taxon>
        <taxon>Saprolegniomycetes</taxon>
        <taxon>Saprolegniales</taxon>
        <taxon>Saprolegniaceae</taxon>
        <taxon>Saprolegnia</taxon>
    </lineage>
</organism>
<evidence type="ECO:0000259" key="12">
    <source>
        <dbReference type="Pfam" id="PF22456"/>
    </source>
</evidence>
<dbReference type="InterPro" id="IPR011249">
    <property type="entry name" value="Metalloenz_LuxS/M16"/>
</dbReference>
<dbReference type="EMBL" id="JH767231">
    <property type="protein sequence ID" value="EQC26438.1"/>
    <property type="molecule type" value="Genomic_DNA"/>
</dbReference>
<keyword evidence="4" id="KW-0378">Hydrolase</keyword>
<keyword evidence="14" id="KW-1185">Reference proteome</keyword>
<dbReference type="RefSeq" id="XP_008620123.1">
    <property type="nucleotide sequence ID" value="XM_008621901.1"/>
</dbReference>
<evidence type="ECO:0000256" key="4">
    <source>
        <dbReference type="ARBA" id="ARBA00022801"/>
    </source>
</evidence>
<reference evidence="13 14" key="1">
    <citation type="submission" date="2012-04" db="EMBL/GenBank/DDBJ databases">
        <title>The Genome Sequence of Saprolegnia declina VS20.</title>
        <authorList>
            <consortium name="The Broad Institute Genome Sequencing Platform"/>
            <person name="Russ C."/>
            <person name="Nusbaum C."/>
            <person name="Tyler B."/>
            <person name="van West P."/>
            <person name="Dieguez-Uribeondo J."/>
            <person name="de Bruijn I."/>
            <person name="Tripathy S."/>
            <person name="Jiang R."/>
            <person name="Young S.K."/>
            <person name="Zeng Q."/>
            <person name="Gargeya S."/>
            <person name="Fitzgerald M."/>
            <person name="Haas B."/>
            <person name="Abouelleil A."/>
            <person name="Alvarado L."/>
            <person name="Arachchi H.M."/>
            <person name="Berlin A."/>
            <person name="Chapman S.B."/>
            <person name="Goldberg J."/>
            <person name="Griggs A."/>
            <person name="Gujja S."/>
            <person name="Hansen M."/>
            <person name="Howarth C."/>
            <person name="Imamovic A."/>
            <person name="Larimer J."/>
            <person name="McCowen C."/>
            <person name="Montmayeur A."/>
            <person name="Murphy C."/>
            <person name="Neiman D."/>
            <person name="Pearson M."/>
            <person name="Priest M."/>
            <person name="Roberts A."/>
            <person name="Saif S."/>
            <person name="Shea T."/>
            <person name="Sisk P."/>
            <person name="Sykes S."/>
            <person name="Wortman J."/>
            <person name="Nusbaum C."/>
            <person name="Birren B."/>
        </authorList>
    </citation>
    <scope>NUCLEOTIDE SEQUENCE [LARGE SCALE GENOMIC DNA]</scope>
    <source>
        <strain evidence="13 14">VS20</strain>
    </source>
</reference>
<dbReference type="PROSITE" id="PS00143">
    <property type="entry name" value="INSULINASE"/>
    <property type="match status" value="1"/>
</dbReference>
<evidence type="ECO:0000256" key="7">
    <source>
        <dbReference type="RuleBase" id="RU004447"/>
    </source>
</evidence>
<evidence type="ECO:0000256" key="6">
    <source>
        <dbReference type="ARBA" id="ARBA00023049"/>
    </source>
</evidence>
<dbReference type="GO" id="GO:0005737">
    <property type="term" value="C:cytoplasm"/>
    <property type="evidence" value="ECO:0007669"/>
    <property type="project" value="UniProtKB-ARBA"/>
</dbReference>